<organism evidence="1">
    <name type="scientific">Rhizophora mucronata</name>
    <name type="common">Asiatic mangrove</name>
    <dbReference type="NCBI Taxonomy" id="61149"/>
    <lineage>
        <taxon>Eukaryota</taxon>
        <taxon>Viridiplantae</taxon>
        <taxon>Streptophyta</taxon>
        <taxon>Embryophyta</taxon>
        <taxon>Tracheophyta</taxon>
        <taxon>Spermatophyta</taxon>
        <taxon>Magnoliopsida</taxon>
        <taxon>eudicotyledons</taxon>
        <taxon>Gunneridae</taxon>
        <taxon>Pentapetalae</taxon>
        <taxon>rosids</taxon>
        <taxon>fabids</taxon>
        <taxon>Malpighiales</taxon>
        <taxon>Rhizophoraceae</taxon>
        <taxon>Rhizophora</taxon>
    </lineage>
</organism>
<dbReference type="AlphaFoldDB" id="A0A2P2N1Q1"/>
<accession>A0A2P2N1Q1</accession>
<evidence type="ECO:0000313" key="1">
    <source>
        <dbReference type="EMBL" id="MBX36412.1"/>
    </source>
</evidence>
<reference evidence="1" key="1">
    <citation type="submission" date="2018-02" db="EMBL/GenBank/DDBJ databases">
        <title>Rhizophora mucronata_Transcriptome.</title>
        <authorList>
            <person name="Meera S.P."/>
            <person name="Sreeshan A."/>
            <person name="Augustine A."/>
        </authorList>
    </citation>
    <scope>NUCLEOTIDE SEQUENCE</scope>
    <source>
        <tissue evidence="1">Leaf</tissue>
    </source>
</reference>
<sequence>MCNKKKTHIFVVSHMSIKLLDRSFTVNFQLRCYTNPIESI</sequence>
<protein>
    <submittedName>
        <fullName evidence="1">Uncharacterized protein</fullName>
    </submittedName>
</protein>
<dbReference type="EMBL" id="GGEC01055928">
    <property type="protein sequence ID" value="MBX36412.1"/>
    <property type="molecule type" value="Transcribed_RNA"/>
</dbReference>
<proteinExistence type="predicted"/>
<name>A0A2P2N1Q1_RHIMU</name>